<dbReference type="InterPro" id="IPR036881">
    <property type="entry name" value="Glyco_hydro_3_C_sf"/>
</dbReference>
<comment type="similarity">
    <text evidence="2 6">Belongs to the glycosyl hydrolase 3 family.</text>
</comment>
<dbReference type="Pfam" id="PF20663">
    <property type="entry name" value="COG4_N"/>
    <property type="match status" value="1"/>
</dbReference>
<dbReference type="InterPro" id="IPR048680">
    <property type="entry name" value="COG4_N"/>
</dbReference>
<dbReference type="OrthoDB" id="47059at2759"/>
<dbReference type="EC" id="3.2.1.21" evidence="3 6"/>
<comment type="caution">
    <text evidence="8">The sequence shown here is derived from an EMBL/GenBank/DDBJ whole genome shotgun (WGS) entry which is preliminary data.</text>
</comment>
<sequence length="1587" mass="175787">MNRSFLTASVEELVKKLKVDEKIALLGAPNWWNTTSIPRLEIPSIRMSDGPNGIRGSSHFVSTPAQCIPCATSLASTFDPELIYQAGVFLGKEAKIKSSVVLLAPTCNIQRTPLGGRSFESFSEDPHLSGTMAAAYVNGLQSEGVSATIKHLVGNDQEHERTAADSVVSERALREVYLYPFMMAQKHAQPGAYMTSYGRIKGVHCSENRELLTGILRDEWKFDGVVISDWFGTYGVDGGINAGLDLEMPGPPRWRTPLLVLHCLSAQKLLSSTIDERVTNLLKWVQRQAKKNPDVVYGDGIERSRDTPEGRQFCRNLAAEGIVLLKNQGNVLPLGQAGKTKILVTGANVHANVISGGGSAALKPTYIAAPLDSIKQAAPKDYEITQTVGCYAHKYLPTLESKLTTPSGEKGWSCTFYAHDDAGNPTIELESFVLHDTRVKLNDFLPAGLTPEWTIKLRGTLTLDATGPFEFGLTVAGRAKLWLDDKLTIDNWTKQTPGDFFYGQGTVEEKATVQVTAGKPLQVLVQYTNTMPPASDENGEQRLSQPALMKGVRLGGCPKINGEEAIAEAVSLAKDADAVVVIAGLSPEWESEGFDRPSLTLPGRQDELIERLGSVNSNVIVVVQAGSAVSMPWVDKVAGVLQTWYSGNETGNALADVLFGNVNPGGRLPITLPVREQDIPAHLNDKCEDGQIHYREDLYVGYKHYQARGIKTLFPFGFGLSYTTFSLSELEIEKAEEGNNADALKVQAEVTLTNEGDRTGSEAVQLYVSYPSNGPRTPTYQLRAFSKERNIAPGASRRVALDLDKFAFAHWDEISHQWKITPGVYELHVGHHTEALALVMTSLNPDLQNGSSDAYSSSAARKNPRDLTTLSEILSCLSAYQSEEAELSKSLTDLLNDREPIVASLTRLRLLIPELDESREEAQALCTKVSATAKTAERVGSRVRSLDEEMGRVREAGDRVGQVMDLKSSLAALQAAIDAQDWESATTHCAKAMSLPPDVVAGPFAEKAVPTSESHLPPAQTLQGQREKLLSIFRQKFDEASRSRDSTATTRFFKLFPAIGWEAEGLEAYAAFVVDLVRIRAPASAKTSSPLYFITALTALFESIAMIVDQHQPVVEKYYGKGKMRLVVQRLLEECDRVTKTLRENWEEDRNVKRKIGEVVSSPPITLLSMNQRRAVQQAEDNAIDPREIDKVLSEVSGMIGRWNLFRKFVIEALTDDDANDLEDKPPADPSASPDSKMIEDAASHKLFEELVTMYYIPFEVWYSRTIIDKAHRISSPDPSASPVTTTAPDDAFYILKSVISRLLTTGSVNCISRMTDQLRDIIDRDYIAVYKKKLDDVYKNPVGASGPRLDKGERESRIAFITLLNDLDLSTSHLERLSLELSDSPSIAQHFLENDQPNVKKLISSLSGSTSKMKSTLRAGIEQLFNQLMRPRLRTFIQDVYKDISYVLNDEGYATAEYQDLTRKRFIKAWEQLMEGYKDVFSEANYRMFFNLTLDIIVRPWEKFVVSLRFTELGAIRFDRDLRAVTTYLSSQTAFGDVREKFLRMQQISTLLNLDGEEDVEEFYNGSGITWKLTGQEAKAIVGLRV</sequence>
<dbReference type="Pfam" id="PF07691">
    <property type="entry name" value="PA14"/>
    <property type="match status" value="1"/>
</dbReference>
<dbReference type="Pfam" id="PF20662">
    <property type="entry name" value="COG4_C"/>
    <property type="match status" value="1"/>
</dbReference>
<dbReference type="EMBL" id="JANBPK010000730">
    <property type="protein sequence ID" value="KAJ2933981.1"/>
    <property type="molecule type" value="Genomic_DNA"/>
</dbReference>
<evidence type="ECO:0000256" key="5">
    <source>
        <dbReference type="ARBA" id="ARBA00023295"/>
    </source>
</evidence>
<dbReference type="InterPro" id="IPR036962">
    <property type="entry name" value="Glyco_hydro_3_N_sf"/>
</dbReference>
<proteinExistence type="inferred from homology"/>
<evidence type="ECO:0000256" key="4">
    <source>
        <dbReference type="ARBA" id="ARBA00022801"/>
    </source>
</evidence>
<gene>
    <name evidence="8" type="ORF">H1R20_g3118</name>
</gene>
<dbReference type="Proteomes" id="UP001140091">
    <property type="component" value="Unassembled WGS sequence"/>
</dbReference>
<dbReference type="Gene3D" id="2.60.40.10">
    <property type="entry name" value="Immunoglobulins"/>
    <property type="match status" value="1"/>
</dbReference>
<feature type="domain" description="PA14" evidence="7">
    <location>
        <begin position="407"/>
        <end position="570"/>
    </location>
</feature>
<dbReference type="SMART" id="SM00762">
    <property type="entry name" value="Cog4"/>
    <property type="match status" value="1"/>
</dbReference>
<dbReference type="Gene3D" id="1.10.287.1060">
    <property type="entry name" value="ESAT-6-like"/>
    <property type="match status" value="1"/>
</dbReference>
<keyword evidence="6" id="KW-0624">Polysaccharide degradation</keyword>
<accession>A0A9W8MKF9</accession>
<evidence type="ECO:0000256" key="6">
    <source>
        <dbReference type="RuleBase" id="RU361161"/>
    </source>
</evidence>
<evidence type="ECO:0000259" key="7">
    <source>
        <dbReference type="PROSITE" id="PS51820"/>
    </source>
</evidence>
<protein>
    <recommendedName>
        <fullName evidence="3 6">beta-glucosidase</fullName>
        <ecNumber evidence="3 6">3.2.1.21</ecNumber>
    </recommendedName>
</protein>
<keyword evidence="5 6" id="KW-0326">Glycosidase</keyword>
<dbReference type="Gene3D" id="3.20.20.300">
    <property type="entry name" value="Glycoside hydrolase, family 3, N-terminal domain"/>
    <property type="match status" value="1"/>
</dbReference>
<dbReference type="Pfam" id="PF01915">
    <property type="entry name" value="Glyco_hydro_3_C"/>
    <property type="match status" value="1"/>
</dbReference>
<dbReference type="InterPro" id="IPR013783">
    <property type="entry name" value="Ig-like_fold"/>
</dbReference>
<feature type="non-terminal residue" evidence="8">
    <location>
        <position position="1587"/>
    </location>
</feature>
<evidence type="ECO:0000256" key="3">
    <source>
        <dbReference type="ARBA" id="ARBA00012744"/>
    </source>
</evidence>
<dbReference type="InterPro" id="IPR013167">
    <property type="entry name" value="COG4_M"/>
</dbReference>
<dbReference type="GO" id="GO:0008422">
    <property type="term" value="F:beta-glucosidase activity"/>
    <property type="evidence" value="ECO:0007669"/>
    <property type="project" value="UniProtKB-EC"/>
</dbReference>
<dbReference type="InterPro" id="IPR019800">
    <property type="entry name" value="Glyco_hydro_3_AS"/>
</dbReference>
<dbReference type="PRINTS" id="PR00133">
    <property type="entry name" value="GLHYDRLASE3"/>
</dbReference>
<dbReference type="InterPro" id="IPR048684">
    <property type="entry name" value="COG4_C"/>
</dbReference>
<evidence type="ECO:0000256" key="2">
    <source>
        <dbReference type="ARBA" id="ARBA00005336"/>
    </source>
</evidence>
<evidence type="ECO:0000313" key="9">
    <source>
        <dbReference type="Proteomes" id="UP001140091"/>
    </source>
</evidence>
<reference evidence="8" key="1">
    <citation type="submission" date="2022-06" db="EMBL/GenBank/DDBJ databases">
        <title>Genome Sequence of Candolleomyces eurysporus.</title>
        <authorList>
            <person name="Buettner E."/>
        </authorList>
    </citation>
    <scope>NUCLEOTIDE SEQUENCE</scope>
    <source>
        <strain evidence="8">VTCC 930004</strain>
    </source>
</reference>
<keyword evidence="6" id="KW-0119">Carbohydrate metabolism</keyword>
<dbReference type="InterPro" id="IPR050288">
    <property type="entry name" value="Cellulose_deg_GH3"/>
</dbReference>
<dbReference type="Pfam" id="PF00933">
    <property type="entry name" value="Glyco_hydro_3"/>
    <property type="match status" value="1"/>
</dbReference>
<dbReference type="Pfam" id="PF08318">
    <property type="entry name" value="COG4_m"/>
    <property type="match status" value="1"/>
</dbReference>
<evidence type="ECO:0000313" key="8">
    <source>
        <dbReference type="EMBL" id="KAJ2933981.1"/>
    </source>
</evidence>
<keyword evidence="4 6" id="KW-0378">Hydrolase</keyword>
<organism evidence="8 9">
    <name type="scientific">Candolleomyces eurysporus</name>
    <dbReference type="NCBI Taxonomy" id="2828524"/>
    <lineage>
        <taxon>Eukaryota</taxon>
        <taxon>Fungi</taxon>
        <taxon>Dikarya</taxon>
        <taxon>Basidiomycota</taxon>
        <taxon>Agaricomycotina</taxon>
        <taxon>Agaricomycetes</taxon>
        <taxon>Agaricomycetidae</taxon>
        <taxon>Agaricales</taxon>
        <taxon>Agaricineae</taxon>
        <taxon>Psathyrellaceae</taxon>
        <taxon>Candolleomyces</taxon>
    </lineage>
</organism>
<dbReference type="InterPro" id="IPR011658">
    <property type="entry name" value="PA14_dom"/>
</dbReference>
<dbReference type="Gene3D" id="3.40.50.1700">
    <property type="entry name" value="Glycoside hydrolase family 3 C-terminal domain"/>
    <property type="match status" value="1"/>
</dbReference>
<dbReference type="InterPro" id="IPR001764">
    <property type="entry name" value="Glyco_hydro_3_N"/>
</dbReference>
<comment type="catalytic activity">
    <reaction evidence="1 6">
        <text>Hydrolysis of terminal, non-reducing beta-D-glucosyl residues with release of beta-D-glucose.</text>
        <dbReference type="EC" id="3.2.1.21"/>
    </reaction>
</comment>
<dbReference type="InterPro" id="IPR002772">
    <property type="entry name" value="Glyco_hydro_3_C"/>
</dbReference>
<name>A0A9W8MKF9_9AGAR</name>
<evidence type="ECO:0000256" key="1">
    <source>
        <dbReference type="ARBA" id="ARBA00000448"/>
    </source>
</evidence>
<dbReference type="Gene3D" id="1.20.58.1970">
    <property type="match status" value="1"/>
</dbReference>
<dbReference type="PROSITE" id="PS00775">
    <property type="entry name" value="GLYCOSYL_HYDROL_F3"/>
    <property type="match status" value="1"/>
</dbReference>
<comment type="pathway">
    <text evidence="6">Glycan metabolism; cellulose degradation.</text>
</comment>
<dbReference type="SUPFAM" id="SSF51445">
    <property type="entry name" value="(Trans)glycosidases"/>
    <property type="match status" value="1"/>
</dbReference>
<dbReference type="Pfam" id="PF14310">
    <property type="entry name" value="Fn3-like"/>
    <property type="match status" value="1"/>
</dbReference>
<dbReference type="PANTHER" id="PTHR42715:SF27">
    <property type="entry name" value="BETA-GLUCOSIDASE-RELATED"/>
    <property type="match status" value="1"/>
</dbReference>
<dbReference type="Gene3D" id="2.60.120.260">
    <property type="entry name" value="Galactose-binding domain-like"/>
    <property type="match status" value="1"/>
</dbReference>
<dbReference type="SMART" id="SM01217">
    <property type="entry name" value="Fn3_like"/>
    <property type="match status" value="1"/>
</dbReference>
<dbReference type="PROSITE" id="PS51820">
    <property type="entry name" value="PA14"/>
    <property type="match status" value="1"/>
</dbReference>
<dbReference type="InterPro" id="IPR026891">
    <property type="entry name" value="Fn3-like"/>
</dbReference>
<dbReference type="PANTHER" id="PTHR42715">
    <property type="entry name" value="BETA-GLUCOSIDASE"/>
    <property type="match status" value="1"/>
</dbReference>
<dbReference type="InterPro" id="IPR017853">
    <property type="entry name" value="GH"/>
</dbReference>
<keyword evidence="9" id="KW-1185">Reference proteome</keyword>
<dbReference type="GO" id="GO:0009251">
    <property type="term" value="P:glucan catabolic process"/>
    <property type="evidence" value="ECO:0007669"/>
    <property type="project" value="TreeGrafter"/>
</dbReference>
<dbReference type="InterPro" id="IPR037524">
    <property type="entry name" value="PA14/GLEYA"/>
</dbReference>
<dbReference type="SUPFAM" id="SSF52279">
    <property type="entry name" value="Beta-D-glucan exohydrolase, C-terminal domain"/>
    <property type="match status" value="1"/>
</dbReference>